<dbReference type="OrthoDB" id="29853at2759"/>
<dbReference type="InParanoid" id="A0A1Y2AK99"/>
<evidence type="ECO:0000256" key="1">
    <source>
        <dbReference type="SAM" id="MobiDB-lite"/>
    </source>
</evidence>
<dbReference type="InterPro" id="IPR035969">
    <property type="entry name" value="Rab-GAP_TBC_sf"/>
</dbReference>
<dbReference type="AlphaFoldDB" id="A0A1Y2AK99"/>
<dbReference type="Gene3D" id="1.10.472.80">
    <property type="entry name" value="Ypt/Rab-GAP domain of gyp1p, domain 3"/>
    <property type="match status" value="1"/>
</dbReference>
<proteinExistence type="predicted"/>
<keyword evidence="4" id="KW-1185">Reference proteome</keyword>
<name>A0A1Y2AK99_9TREE</name>
<feature type="region of interest" description="Disordered" evidence="1">
    <location>
        <begin position="130"/>
        <end position="156"/>
    </location>
</feature>
<feature type="compositionally biased region" description="Basic and acidic residues" evidence="1">
    <location>
        <begin position="471"/>
        <end position="490"/>
    </location>
</feature>
<dbReference type="InterPro" id="IPR000195">
    <property type="entry name" value="Rab-GAP-TBC_dom"/>
</dbReference>
<gene>
    <name evidence="3" type="ORF">BCR39DRAFT_550255</name>
</gene>
<feature type="region of interest" description="Disordered" evidence="1">
    <location>
        <begin position="423"/>
        <end position="490"/>
    </location>
</feature>
<feature type="compositionally biased region" description="Low complexity" evidence="1">
    <location>
        <begin position="423"/>
        <end position="441"/>
    </location>
</feature>
<dbReference type="FunCoup" id="A0A1Y2AK99">
    <property type="interactions" value="74"/>
</dbReference>
<feature type="compositionally biased region" description="Polar residues" evidence="1">
    <location>
        <begin position="442"/>
        <end position="452"/>
    </location>
</feature>
<evidence type="ECO:0000313" key="4">
    <source>
        <dbReference type="Proteomes" id="UP000193986"/>
    </source>
</evidence>
<dbReference type="EMBL" id="MCFC01000085">
    <property type="protein sequence ID" value="ORY22961.1"/>
    <property type="molecule type" value="Genomic_DNA"/>
</dbReference>
<dbReference type="STRING" id="71784.A0A1Y2AK99"/>
<accession>A0A1Y2AK99</accession>
<feature type="domain" description="Rab-GAP TBC" evidence="2">
    <location>
        <begin position="31"/>
        <end position="307"/>
    </location>
</feature>
<reference evidence="3 4" key="1">
    <citation type="submission" date="2016-07" db="EMBL/GenBank/DDBJ databases">
        <title>Pervasive Adenine N6-methylation of Active Genes in Fungi.</title>
        <authorList>
            <consortium name="DOE Joint Genome Institute"/>
            <person name="Mondo S.J."/>
            <person name="Dannebaum R.O."/>
            <person name="Kuo R.C."/>
            <person name="Labutti K."/>
            <person name="Haridas S."/>
            <person name="Kuo A."/>
            <person name="Salamov A."/>
            <person name="Ahrendt S.R."/>
            <person name="Lipzen A."/>
            <person name="Sullivan W."/>
            <person name="Andreopoulos W.B."/>
            <person name="Clum A."/>
            <person name="Lindquist E."/>
            <person name="Daum C."/>
            <person name="Ramamoorthy G.K."/>
            <person name="Gryganskyi A."/>
            <person name="Culley D."/>
            <person name="Magnuson J.K."/>
            <person name="James T.Y."/>
            <person name="O'Malley M.A."/>
            <person name="Stajich J.E."/>
            <person name="Spatafora J.W."/>
            <person name="Visel A."/>
            <person name="Grigoriev I.V."/>
        </authorList>
    </citation>
    <scope>NUCLEOTIDE SEQUENCE [LARGE SCALE GENOMIC DNA]</scope>
    <source>
        <strain evidence="3 4">68-887.2</strain>
    </source>
</reference>
<dbReference type="PROSITE" id="PS50086">
    <property type="entry name" value="TBC_RABGAP"/>
    <property type="match status" value="1"/>
</dbReference>
<dbReference type="Proteomes" id="UP000193986">
    <property type="component" value="Unassembled WGS sequence"/>
</dbReference>
<sequence length="490" mass="55353">MDEGYEALFDDLRPAVDLTALCSLCAQGIPKHPRHLRALCYSLLVGSLPPEKAKWDKAREQNRRVYEDLVVRLSSDIEQSDDPLEPLSASDEKLRGIAHDVERLKLRGRLRPDCPRHSRAILKRIDRIGQGSRQQELGTRPELTLSPPPLSTPQLSLSLASSSSPITLLPSRQLISDTSIRSSAPSIGPADTAQESMTRLLFVLFRDRQYHSAIAEIIPPLYHIFVEDSPEEDMYHFLSRVMELAEEPNLQRLSYRVRWLDETLYQALCSRNLDPATPLYAYRWMTTLWVHDVPDFLPLWDYCFSQQDRVGAGLDICTAILVLTWPMISPHSKGFWGQEDDEGEEFVRAVQLLRGVRIPGKIIADKAKQIRDVHRKEGFDEMPYQAASTPPRASLQHRLTGLLGTPPSRSDAVLPRTLLLSSSARRASNSSNRAPSSIASPTGSTLTESLTDSPLYRIRSRQSNRSPRLSHTPDHSMARELEYEGSMHLR</sequence>
<organism evidence="3 4">
    <name type="scientific">Naematelia encephala</name>
    <dbReference type="NCBI Taxonomy" id="71784"/>
    <lineage>
        <taxon>Eukaryota</taxon>
        <taxon>Fungi</taxon>
        <taxon>Dikarya</taxon>
        <taxon>Basidiomycota</taxon>
        <taxon>Agaricomycotina</taxon>
        <taxon>Tremellomycetes</taxon>
        <taxon>Tremellales</taxon>
        <taxon>Naemateliaceae</taxon>
        <taxon>Naematelia</taxon>
    </lineage>
</organism>
<comment type="caution">
    <text evidence="3">The sequence shown here is derived from an EMBL/GenBank/DDBJ whole genome shotgun (WGS) entry which is preliminary data.</text>
</comment>
<dbReference type="SUPFAM" id="SSF47923">
    <property type="entry name" value="Ypt/Rab-GAP domain of gyp1p"/>
    <property type="match status" value="2"/>
</dbReference>
<evidence type="ECO:0000259" key="2">
    <source>
        <dbReference type="PROSITE" id="PS50086"/>
    </source>
</evidence>
<protein>
    <recommendedName>
        <fullName evidence="2">Rab-GAP TBC domain-containing protein</fullName>
    </recommendedName>
</protein>
<evidence type="ECO:0000313" key="3">
    <source>
        <dbReference type="EMBL" id="ORY22961.1"/>
    </source>
</evidence>